<dbReference type="OrthoDB" id="1913205at2759"/>
<evidence type="ECO:0000313" key="2">
    <source>
        <dbReference type="Proteomes" id="UP000257109"/>
    </source>
</evidence>
<evidence type="ECO:0008006" key="3">
    <source>
        <dbReference type="Google" id="ProtNLM"/>
    </source>
</evidence>
<sequence>MFSKFLFFKSKFWGDSSWLPKCKSPADSLEESLRESLYSSCGGTSEENSDDLLAECQNFNFDISVPHSPLVLVPADEIFSDGLLRPMFVDPSKVEFCNTPDPSQAKLSSSFSSRTFSPRTMEIHHGLLTRWRKSTRRTLVDFFRYVNQLRQKVGRSRKSIRVDDIDKTDWQVKCLSSSQKGSPKPFTTLPLGDLHDHENSIYEAVLHCKRSIVYVYENDPSSGWHFVQEWLSVAAKLGIHKLNLIAPLSESLPIDATFQRLQLQ</sequence>
<reference evidence="1" key="1">
    <citation type="submission" date="2018-05" db="EMBL/GenBank/DDBJ databases">
        <title>Draft genome of Mucuna pruriens seed.</title>
        <authorList>
            <person name="Nnadi N.E."/>
            <person name="Vos R."/>
            <person name="Hasami M.H."/>
            <person name="Devisetty U.K."/>
            <person name="Aguiy J.C."/>
        </authorList>
    </citation>
    <scope>NUCLEOTIDE SEQUENCE [LARGE SCALE GENOMIC DNA]</scope>
    <source>
        <strain evidence="1">JCA_2017</strain>
    </source>
</reference>
<dbReference type="EMBL" id="QJKJ01001090">
    <property type="protein sequence ID" value="RDY09253.1"/>
    <property type="molecule type" value="Genomic_DNA"/>
</dbReference>
<evidence type="ECO:0000313" key="1">
    <source>
        <dbReference type="EMBL" id="RDY09253.1"/>
    </source>
</evidence>
<dbReference type="PANTHER" id="PTHR34576:SF14">
    <property type="entry name" value="MEMBRANE-ASSOCIATED KINASE REGULATOR 6"/>
    <property type="match status" value="1"/>
</dbReference>
<keyword evidence="2" id="KW-1185">Reference proteome</keyword>
<name>A0A371I2K4_MUCPR</name>
<dbReference type="AlphaFoldDB" id="A0A371I2K4"/>
<dbReference type="Proteomes" id="UP000257109">
    <property type="component" value="Unassembled WGS sequence"/>
</dbReference>
<comment type="caution">
    <text evidence="1">The sequence shown here is derived from an EMBL/GenBank/DDBJ whole genome shotgun (WGS) entry which is preliminary data.</text>
</comment>
<protein>
    <recommendedName>
        <fullName evidence="3">Membrane-associated kinase regulator 6</fullName>
    </recommendedName>
</protein>
<feature type="non-terminal residue" evidence="1">
    <location>
        <position position="1"/>
    </location>
</feature>
<accession>A0A371I2K4</accession>
<dbReference type="InterPro" id="IPR044699">
    <property type="entry name" value="MAKR6"/>
</dbReference>
<dbReference type="PANTHER" id="PTHR34576">
    <property type="entry name" value="MEMBRANE-ASSOCIATED KINASE REGULATOR 6-RELATED"/>
    <property type="match status" value="1"/>
</dbReference>
<organism evidence="1 2">
    <name type="scientific">Mucuna pruriens</name>
    <name type="common">Velvet bean</name>
    <name type="synonym">Dolichos pruriens</name>
    <dbReference type="NCBI Taxonomy" id="157652"/>
    <lineage>
        <taxon>Eukaryota</taxon>
        <taxon>Viridiplantae</taxon>
        <taxon>Streptophyta</taxon>
        <taxon>Embryophyta</taxon>
        <taxon>Tracheophyta</taxon>
        <taxon>Spermatophyta</taxon>
        <taxon>Magnoliopsida</taxon>
        <taxon>eudicotyledons</taxon>
        <taxon>Gunneridae</taxon>
        <taxon>Pentapetalae</taxon>
        <taxon>rosids</taxon>
        <taxon>fabids</taxon>
        <taxon>Fabales</taxon>
        <taxon>Fabaceae</taxon>
        <taxon>Papilionoideae</taxon>
        <taxon>50 kb inversion clade</taxon>
        <taxon>NPAAA clade</taxon>
        <taxon>indigoferoid/millettioid clade</taxon>
        <taxon>Phaseoleae</taxon>
        <taxon>Mucuna</taxon>
    </lineage>
</organism>
<gene>
    <name evidence="1" type="ORF">CR513_06400</name>
</gene>
<dbReference type="STRING" id="157652.A0A371I2K4"/>
<proteinExistence type="predicted"/>